<keyword evidence="3" id="KW-1185">Reference proteome</keyword>
<evidence type="ECO:0008006" key="4">
    <source>
        <dbReference type="Google" id="ProtNLM"/>
    </source>
</evidence>
<organism evidence="2 3">
    <name type="scientific">Nocardia ninae NBRC 108245</name>
    <dbReference type="NCBI Taxonomy" id="1210091"/>
    <lineage>
        <taxon>Bacteria</taxon>
        <taxon>Bacillati</taxon>
        <taxon>Actinomycetota</taxon>
        <taxon>Actinomycetes</taxon>
        <taxon>Mycobacteriales</taxon>
        <taxon>Nocardiaceae</taxon>
        <taxon>Nocardia</taxon>
    </lineage>
</organism>
<reference evidence="2 3" key="1">
    <citation type="submission" date="2019-07" db="EMBL/GenBank/DDBJ databases">
        <title>Whole genome shotgun sequence of Nocardia ninae NBRC 108245.</title>
        <authorList>
            <person name="Hosoyama A."/>
            <person name="Uohara A."/>
            <person name="Ohji S."/>
            <person name="Ichikawa N."/>
        </authorList>
    </citation>
    <scope>NUCLEOTIDE SEQUENCE [LARGE SCALE GENOMIC DNA]</scope>
    <source>
        <strain evidence="2 3">NBRC 108245</strain>
    </source>
</reference>
<accession>A0A511MEB6</accession>
<feature type="region of interest" description="Disordered" evidence="1">
    <location>
        <begin position="46"/>
        <end position="68"/>
    </location>
</feature>
<dbReference type="AlphaFoldDB" id="A0A511MEB6"/>
<evidence type="ECO:0000256" key="1">
    <source>
        <dbReference type="SAM" id="MobiDB-lite"/>
    </source>
</evidence>
<dbReference type="SUPFAM" id="SSF53335">
    <property type="entry name" value="S-adenosyl-L-methionine-dependent methyltransferases"/>
    <property type="match status" value="1"/>
</dbReference>
<comment type="caution">
    <text evidence="2">The sequence shown here is derived from an EMBL/GenBank/DDBJ whole genome shotgun (WGS) entry which is preliminary data.</text>
</comment>
<evidence type="ECO:0000313" key="3">
    <source>
        <dbReference type="Proteomes" id="UP000321424"/>
    </source>
</evidence>
<dbReference type="InterPro" id="IPR029063">
    <property type="entry name" value="SAM-dependent_MTases_sf"/>
</dbReference>
<proteinExistence type="predicted"/>
<name>A0A511MEB6_9NOCA</name>
<dbReference type="EMBL" id="BJXA01000014">
    <property type="protein sequence ID" value="GEM38176.1"/>
    <property type="molecule type" value="Genomic_DNA"/>
</dbReference>
<dbReference type="RefSeq" id="WP_246180861.1">
    <property type="nucleotide sequence ID" value="NZ_BJXA01000014.1"/>
</dbReference>
<evidence type="ECO:0000313" key="2">
    <source>
        <dbReference type="EMBL" id="GEM38176.1"/>
    </source>
</evidence>
<protein>
    <recommendedName>
        <fullName evidence="4">DNA (cytosine-5-)-methyltransferase</fullName>
    </recommendedName>
</protein>
<gene>
    <name evidence="2" type="ORF">NN4_26950</name>
</gene>
<dbReference type="Proteomes" id="UP000321424">
    <property type="component" value="Unassembled WGS sequence"/>
</dbReference>
<sequence>MLPSAIYALTHAPHRGQVLDNTDTEHTHGSDASIWGVYADAIARQEALTRPAPPPAEPNRDGNPRLSPSFAEWMMMMPPSWVTEPEIGLSRVQQLRIIGNSVVVPCALTAFRHLRHRQPLDEVA</sequence>